<comment type="caution">
    <text evidence="3">The sequence shown here is derived from an EMBL/GenBank/DDBJ whole genome shotgun (WGS) entry which is preliminary data.</text>
</comment>
<feature type="compositionally biased region" description="Basic and acidic residues" evidence="1">
    <location>
        <begin position="210"/>
        <end position="219"/>
    </location>
</feature>
<dbReference type="GO" id="GO:0006302">
    <property type="term" value="P:double-strand break repair"/>
    <property type="evidence" value="ECO:0007669"/>
    <property type="project" value="InterPro"/>
</dbReference>
<dbReference type="GO" id="GO:0008408">
    <property type="term" value="F:3'-5' exonuclease activity"/>
    <property type="evidence" value="ECO:0007669"/>
    <property type="project" value="InterPro"/>
</dbReference>
<dbReference type="InterPro" id="IPR019406">
    <property type="entry name" value="APLF_PBZ"/>
</dbReference>
<feature type="compositionally biased region" description="Acidic residues" evidence="1">
    <location>
        <begin position="297"/>
        <end position="311"/>
    </location>
</feature>
<feature type="compositionally biased region" description="Basic and acidic residues" evidence="1">
    <location>
        <begin position="127"/>
        <end position="136"/>
    </location>
</feature>
<dbReference type="Pfam" id="PF10283">
    <property type="entry name" value="zf-CCHH"/>
    <property type="match status" value="1"/>
</dbReference>
<feature type="domain" description="PBZ-type" evidence="2">
    <location>
        <begin position="326"/>
        <end position="351"/>
    </location>
</feature>
<dbReference type="Proteomes" id="UP000549394">
    <property type="component" value="Unassembled WGS sequence"/>
</dbReference>
<dbReference type="GO" id="GO:0035861">
    <property type="term" value="C:site of double-strand break"/>
    <property type="evidence" value="ECO:0007669"/>
    <property type="project" value="TreeGrafter"/>
</dbReference>
<proteinExistence type="predicted"/>
<dbReference type="Gene3D" id="2.60.200.20">
    <property type="match status" value="1"/>
</dbReference>
<feature type="compositionally biased region" description="Low complexity" evidence="1">
    <location>
        <begin position="405"/>
        <end position="420"/>
    </location>
</feature>
<feature type="region of interest" description="Disordered" evidence="1">
    <location>
        <begin position="180"/>
        <end position="327"/>
    </location>
</feature>
<dbReference type="EMBL" id="CAJFCJ010000007">
    <property type="protein sequence ID" value="CAD5117816.1"/>
    <property type="molecule type" value="Genomic_DNA"/>
</dbReference>
<name>A0A7I8VQQ2_9ANNE</name>
<evidence type="ECO:0000256" key="1">
    <source>
        <dbReference type="SAM" id="MobiDB-lite"/>
    </source>
</evidence>
<dbReference type="SUPFAM" id="SSF49879">
    <property type="entry name" value="SMAD/FHA domain"/>
    <property type="match status" value="1"/>
</dbReference>
<feature type="region of interest" description="Disordered" evidence="1">
    <location>
        <begin position="106"/>
        <end position="136"/>
    </location>
</feature>
<keyword evidence="4" id="KW-1185">Reference proteome</keyword>
<evidence type="ECO:0000259" key="2">
    <source>
        <dbReference type="Pfam" id="PF10283"/>
    </source>
</evidence>
<feature type="compositionally biased region" description="Acidic residues" evidence="1">
    <location>
        <begin position="258"/>
        <end position="276"/>
    </location>
</feature>
<protein>
    <submittedName>
        <fullName evidence="3">DgyrCDS6565</fullName>
    </submittedName>
</protein>
<gene>
    <name evidence="3" type="ORF">DGYR_LOCUS6301</name>
</gene>
<dbReference type="InterPro" id="IPR008984">
    <property type="entry name" value="SMAD_FHA_dom_sf"/>
</dbReference>
<dbReference type="GO" id="GO:0005634">
    <property type="term" value="C:nucleus"/>
    <property type="evidence" value="ECO:0007669"/>
    <property type="project" value="TreeGrafter"/>
</dbReference>
<dbReference type="InterPro" id="IPR039253">
    <property type="entry name" value="APLF"/>
</dbReference>
<evidence type="ECO:0000313" key="4">
    <source>
        <dbReference type="Proteomes" id="UP000549394"/>
    </source>
</evidence>
<dbReference type="GO" id="GO:0003906">
    <property type="term" value="F:DNA-(apurinic or apyrimidinic site) endonuclease activity"/>
    <property type="evidence" value="ECO:0007669"/>
    <property type="project" value="InterPro"/>
</dbReference>
<feature type="compositionally biased region" description="Basic residues" evidence="1">
    <location>
        <begin position="245"/>
        <end position="255"/>
    </location>
</feature>
<dbReference type="AlphaFoldDB" id="A0A7I8VQQ2"/>
<feature type="compositionally biased region" description="Polar residues" evidence="1">
    <location>
        <begin position="392"/>
        <end position="402"/>
    </location>
</feature>
<dbReference type="OrthoDB" id="10256774at2759"/>
<dbReference type="PANTHER" id="PTHR21315">
    <property type="entry name" value="APRATAXIN AND PNK-LIKE FACTOR-RELATED"/>
    <property type="match status" value="1"/>
</dbReference>
<accession>A0A7I8VQQ2</accession>
<feature type="compositionally biased region" description="Basic residues" evidence="1">
    <location>
        <begin position="280"/>
        <end position="292"/>
    </location>
</feature>
<feature type="region of interest" description="Disordered" evidence="1">
    <location>
        <begin position="373"/>
        <end position="438"/>
    </location>
</feature>
<sequence>MSKYQLKSLEDGKIFDLPSSEIIIGRGAFLEVSNKKVSRSHASFVVKDDKLILKALHANPCFIRPNGAKSKQKTLKKDQTEILHQSDVVCLLPNDELMYEVVHIKPEKDSQETQEESPPTPTEEFLNEIRNDEVEKEKRDLLPSKVVKEKKIEEDLPLPVDRKRKLPKWMMNTSTISTATVTSPSKIPTPRVADNANGSPVKKTRINLSDGKEKTPVKVEKKKRMKRISISDEEEEKQVKIEKKVPKRNVKKKRISISDEEDDEDIDNDDDDEEDEVIPKKRTRTRNTRKAKTVSISDEDNDVDDDDEGEKDEIVDKKKKEKNNKRKKCRFGKKCYRKNPTHFKEFCHPGDETFDEKEEELDEETLLRKIRQRNAKKKTKTVLAGESDDSDLPNTYDYNDSFINDDGSSVDYDDSSSYGGSDDDDWDPDDGNDDIGELVGDAKKYLRNRKL</sequence>
<dbReference type="PANTHER" id="PTHR21315:SF2">
    <property type="entry name" value="APRATAXIN AND PNK-LIKE FACTOR"/>
    <property type="match status" value="1"/>
</dbReference>
<organism evidence="3 4">
    <name type="scientific">Dimorphilus gyrociliatus</name>
    <dbReference type="NCBI Taxonomy" id="2664684"/>
    <lineage>
        <taxon>Eukaryota</taxon>
        <taxon>Metazoa</taxon>
        <taxon>Spiralia</taxon>
        <taxon>Lophotrochozoa</taxon>
        <taxon>Annelida</taxon>
        <taxon>Polychaeta</taxon>
        <taxon>Polychaeta incertae sedis</taxon>
        <taxon>Dinophilidae</taxon>
        <taxon>Dimorphilus</taxon>
    </lineage>
</organism>
<evidence type="ECO:0000313" key="3">
    <source>
        <dbReference type="EMBL" id="CAD5117816.1"/>
    </source>
</evidence>
<reference evidence="3 4" key="1">
    <citation type="submission" date="2020-08" db="EMBL/GenBank/DDBJ databases">
        <authorList>
            <person name="Hejnol A."/>
        </authorList>
    </citation>
    <scope>NUCLEOTIDE SEQUENCE [LARGE SCALE GENOMIC DNA]</scope>
</reference>
<feature type="compositionally biased region" description="Acidic residues" evidence="1">
    <location>
        <begin position="421"/>
        <end position="436"/>
    </location>
</feature>